<accession>A0A917IQD4</accession>
<evidence type="ECO:0000256" key="6">
    <source>
        <dbReference type="ARBA" id="ARBA00023211"/>
    </source>
</evidence>
<dbReference type="RefSeq" id="WP_229723070.1">
    <property type="nucleotide sequence ID" value="NZ_BMDC01000001.1"/>
</dbReference>
<dbReference type="PANTHER" id="PTHR12318:SF0">
    <property type="entry name" value="ACYL-COENZYME A DIPHOSPHATASE NUDT19"/>
    <property type="match status" value="1"/>
</dbReference>
<dbReference type="Proteomes" id="UP000600171">
    <property type="component" value="Unassembled WGS sequence"/>
</dbReference>
<evidence type="ECO:0008006" key="9">
    <source>
        <dbReference type="Google" id="ProtNLM"/>
    </source>
</evidence>
<dbReference type="SUPFAM" id="SSF55811">
    <property type="entry name" value="Nudix"/>
    <property type="match status" value="1"/>
</dbReference>
<evidence type="ECO:0000256" key="4">
    <source>
        <dbReference type="ARBA" id="ARBA00022801"/>
    </source>
</evidence>
<dbReference type="EMBL" id="BMDC01000001">
    <property type="protein sequence ID" value="GGH61283.1"/>
    <property type="molecule type" value="Genomic_DNA"/>
</dbReference>
<keyword evidence="6" id="KW-0464">Manganese</keyword>
<keyword evidence="4" id="KW-0378">Hydrolase</keyword>
<evidence type="ECO:0000313" key="7">
    <source>
        <dbReference type="EMBL" id="GGH61283.1"/>
    </source>
</evidence>
<dbReference type="InterPro" id="IPR015797">
    <property type="entry name" value="NUDIX_hydrolase-like_dom_sf"/>
</dbReference>
<sequence length="328" mass="35536">MPNQALYTGALKAVRPRSEASAAPRSTSRERLFKIPAELVPAARAWLESGDEAPCQLRTASTVVFVRDGQDGLETILTYRPGLSPMGSVAFPGGVSVADDCDPLPWIGPSPQTWAQAFKEDDVVAAHAAVVGAIRESFEETGMLLAGSDELSTVEGSADGFDQMAAREAVASGDKRFSDYLSMRGLKLRTDLLKPLSRWQSPDYRHKRYDIHYFACAAPVGQSAALLKSKGIWGEWVNVRELIADPTSTRIGDAIGAEETVGKPFERLVTPGTLCVLETLAAASTSVAFLAQKRTVQVKKAEIIEQDGEYLLRYTTPKKAGTWEKCSL</sequence>
<keyword evidence="3" id="KW-0479">Metal-binding</keyword>
<comment type="cofactor">
    <cofactor evidence="2">
        <name>Mg(2+)</name>
        <dbReference type="ChEBI" id="CHEBI:18420"/>
    </cofactor>
</comment>
<keyword evidence="5" id="KW-0460">Magnesium</keyword>
<keyword evidence="8" id="KW-1185">Reference proteome</keyword>
<evidence type="ECO:0000256" key="3">
    <source>
        <dbReference type="ARBA" id="ARBA00022723"/>
    </source>
</evidence>
<evidence type="ECO:0000313" key="8">
    <source>
        <dbReference type="Proteomes" id="UP000600171"/>
    </source>
</evidence>
<dbReference type="PANTHER" id="PTHR12318">
    <property type="entry name" value="TESTOSTERONE-REGULATED PROTEIN RP2"/>
    <property type="match status" value="1"/>
</dbReference>
<dbReference type="GO" id="GO:0016818">
    <property type="term" value="F:hydrolase activity, acting on acid anhydrides, in phosphorus-containing anhydrides"/>
    <property type="evidence" value="ECO:0007669"/>
    <property type="project" value="InterPro"/>
</dbReference>
<evidence type="ECO:0000256" key="1">
    <source>
        <dbReference type="ARBA" id="ARBA00001936"/>
    </source>
</evidence>
<gene>
    <name evidence="7" type="ORF">GCM10007359_10290</name>
</gene>
<comment type="cofactor">
    <cofactor evidence="1">
        <name>Mn(2+)</name>
        <dbReference type="ChEBI" id="CHEBI:29035"/>
    </cofactor>
</comment>
<reference evidence="7 8" key="1">
    <citation type="journal article" date="2014" name="Int. J. Syst. Evol. Microbiol.">
        <title>Complete genome sequence of Corynebacterium casei LMG S-19264T (=DSM 44701T), isolated from a smear-ripened cheese.</title>
        <authorList>
            <consortium name="US DOE Joint Genome Institute (JGI-PGF)"/>
            <person name="Walter F."/>
            <person name="Albersmeier A."/>
            <person name="Kalinowski J."/>
            <person name="Ruckert C."/>
        </authorList>
    </citation>
    <scope>NUCLEOTIDE SEQUENCE [LARGE SCALE GENOMIC DNA]</scope>
    <source>
        <strain evidence="7 8">CCM 8669</strain>
    </source>
</reference>
<protein>
    <recommendedName>
        <fullName evidence="9">NUDIX hydrolase</fullName>
    </recommendedName>
</protein>
<evidence type="ECO:0000256" key="5">
    <source>
        <dbReference type="ARBA" id="ARBA00022842"/>
    </source>
</evidence>
<dbReference type="InterPro" id="IPR039121">
    <property type="entry name" value="NUDT19"/>
</dbReference>
<organism evidence="7 8">
    <name type="scientific">Rothia aerolata</name>
    <dbReference type="NCBI Taxonomy" id="1812262"/>
    <lineage>
        <taxon>Bacteria</taxon>
        <taxon>Bacillati</taxon>
        <taxon>Actinomycetota</taxon>
        <taxon>Actinomycetes</taxon>
        <taxon>Micrococcales</taxon>
        <taxon>Micrococcaceae</taxon>
        <taxon>Rothia</taxon>
    </lineage>
</organism>
<name>A0A917IQD4_9MICC</name>
<dbReference type="Gene3D" id="3.90.79.10">
    <property type="entry name" value="Nucleoside Triphosphate Pyrophosphohydrolase"/>
    <property type="match status" value="1"/>
</dbReference>
<comment type="caution">
    <text evidence="7">The sequence shown here is derived from an EMBL/GenBank/DDBJ whole genome shotgun (WGS) entry which is preliminary data.</text>
</comment>
<dbReference type="GO" id="GO:0046872">
    <property type="term" value="F:metal ion binding"/>
    <property type="evidence" value="ECO:0007669"/>
    <property type="project" value="UniProtKB-KW"/>
</dbReference>
<evidence type="ECO:0000256" key="2">
    <source>
        <dbReference type="ARBA" id="ARBA00001946"/>
    </source>
</evidence>
<dbReference type="AlphaFoldDB" id="A0A917IQD4"/>
<proteinExistence type="predicted"/>